<evidence type="ECO:0000313" key="5">
    <source>
        <dbReference type="Proteomes" id="UP000271125"/>
    </source>
</evidence>
<dbReference type="Proteomes" id="UP000271125">
    <property type="component" value="Unassembled WGS sequence"/>
</dbReference>
<dbReference type="GO" id="GO:0003841">
    <property type="term" value="F:1-acylglycerol-3-phosphate O-acyltransferase activity"/>
    <property type="evidence" value="ECO:0007669"/>
    <property type="project" value="TreeGrafter"/>
</dbReference>
<dbReference type="AlphaFoldDB" id="A0A660SKI2"/>
<evidence type="ECO:0000256" key="2">
    <source>
        <dbReference type="ARBA" id="ARBA00023315"/>
    </source>
</evidence>
<gene>
    <name evidence="4" type="ORF">DRP43_02600</name>
</gene>
<evidence type="ECO:0000313" key="4">
    <source>
        <dbReference type="EMBL" id="RKX71318.1"/>
    </source>
</evidence>
<feature type="non-terminal residue" evidence="4">
    <location>
        <position position="1"/>
    </location>
</feature>
<dbReference type="PANTHER" id="PTHR10434:SF40">
    <property type="entry name" value="1-ACYL-SN-GLYCEROL-3-PHOSPHATE ACYLTRANSFERASE"/>
    <property type="match status" value="1"/>
</dbReference>
<sequence length="156" mass="17771">SVIDRDVCFLAKEELFLPNKIFAYIISKLNAIRLKRGGIDIDAIRIAIKMIHNGYPLVIFPEGTRNLTDKLLLQGKPGVVFIMMKANVPIVPAFIIGSNKSIFSLIFKKQKLSVTFGKPIYPDVWKGMKTKEARIYLVNLIMDKIRKLYEEKSNNS</sequence>
<protein>
    <submittedName>
        <fullName evidence="4">1-acyl-sn-glycerol-3-phosphate acyltransferase</fullName>
    </submittedName>
</protein>
<dbReference type="EMBL" id="QNBD01000096">
    <property type="protein sequence ID" value="RKX71318.1"/>
    <property type="molecule type" value="Genomic_DNA"/>
</dbReference>
<reference evidence="4 5" key="1">
    <citation type="submission" date="2018-06" db="EMBL/GenBank/DDBJ databases">
        <title>Extensive metabolic versatility and redundancy in microbially diverse, dynamic hydrothermal sediments.</title>
        <authorList>
            <person name="Dombrowski N."/>
            <person name="Teske A."/>
            <person name="Baker B.J."/>
        </authorList>
    </citation>
    <scope>NUCLEOTIDE SEQUENCE [LARGE SCALE GENOMIC DNA]</scope>
    <source>
        <strain evidence="4">B10_G13</strain>
    </source>
</reference>
<dbReference type="Pfam" id="PF01553">
    <property type="entry name" value="Acyltransferase"/>
    <property type="match status" value="1"/>
</dbReference>
<comment type="caution">
    <text evidence="4">The sequence shown here is derived from an EMBL/GenBank/DDBJ whole genome shotgun (WGS) entry which is preliminary data.</text>
</comment>
<dbReference type="GO" id="GO:0006654">
    <property type="term" value="P:phosphatidic acid biosynthetic process"/>
    <property type="evidence" value="ECO:0007669"/>
    <property type="project" value="TreeGrafter"/>
</dbReference>
<dbReference type="CDD" id="cd07989">
    <property type="entry name" value="LPLAT_AGPAT-like"/>
    <property type="match status" value="1"/>
</dbReference>
<accession>A0A660SKI2</accession>
<keyword evidence="1 4" id="KW-0808">Transferase</keyword>
<dbReference type="PANTHER" id="PTHR10434">
    <property type="entry name" value="1-ACYL-SN-GLYCEROL-3-PHOSPHATE ACYLTRANSFERASE"/>
    <property type="match status" value="1"/>
</dbReference>
<dbReference type="SMART" id="SM00563">
    <property type="entry name" value="PlsC"/>
    <property type="match status" value="1"/>
</dbReference>
<proteinExistence type="predicted"/>
<keyword evidence="2 4" id="KW-0012">Acyltransferase</keyword>
<evidence type="ECO:0000259" key="3">
    <source>
        <dbReference type="SMART" id="SM00563"/>
    </source>
</evidence>
<name>A0A660SKI2_UNCT6</name>
<feature type="domain" description="Phospholipid/glycerol acyltransferase" evidence="3">
    <location>
        <begin position="1"/>
        <end position="98"/>
    </location>
</feature>
<dbReference type="InterPro" id="IPR002123">
    <property type="entry name" value="Plipid/glycerol_acylTrfase"/>
</dbReference>
<dbReference type="SUPFAM" id="SSF69593">
    <property type="entry name" value="Glycerol-3-phosphate (1)-acyltransferase"/>
    <property type="match status" value="1"/>
</dbReference>
<evidence type="ECO:0000256" key="1">
    <source>
        <dbReference type="ARBA" id="ARBA00022679"/>
    </source>
</evidence>
<organism evidence="4 5">
    <name type="scientific">candidate division TA06 bacterium</name>
    <dbReference type="NCBI Taxonomy" id="2250710"/>
    <lineage>
        <taxon>Bacteria</taxon>
        <taxon>Bacteria division TA06</taxon>
    </lineage>
</organism>